<proteinExistence type="predicted"/>
<feature type="transmembrane region" description="Helical" evidence="1">
    <location>
        <begin position="19"/>
        <end position="39"/>
    </location>
</feature>
<reference evidence="2 3" key="1">
    <citation type="submission" date="2020-08" db="EMBL/GenBank/DDBJ databases">
        <title>Winogradskyella ouciana sp. nov., isolated from the hadal seawater of the Mariana Trench.</title>
        <authorList>
            <person name="He X."/>
        </authorList>
    </citation>
    <scope>NUCLEOTIDE SEQUENCE [LARGE SCALE GENOMIC DNA]</scope>
    <source>
        <strain evidence="2 3">KCTC 22026</strain>
    </source>
</reference>
<dbReference type="RefSeq" id="WP_186846059.1">
    <property type="nucleotide sequence ID" value="NZ_JACOME010000002.1"/>
</dbReference>
<organism evidence="2 3">
    <name type="scientific">Winogradskyella echinorum</name>
    <dbReference type="NCBI Taxonomy" id="538189"/>
    <lineage>
        <taxon>Bacteria</taxon>
        <taxon>Pseudomonadati</taxon>
        <taxon>Bacteroidota</taxon>
        <taxon>Flavobacteriia</taxon>
        <taxon>Flavobacteriales</taxon>
        <taxon>Flavobacteriaceae</taxon>
        <taxon>Winogradskyella</taxon>
    </lineage>
</organism>
<keyword evidence="1" id="KW-0472">Membrane</keyword>
<evidence type="ECO:0008006" key="4">
    <source>
        <dbReference type="Google" id="ProtNLM"/>
    </source>
</evidence>
<evidence type="ECO:0000313" key="3">
    <source>
        <dbReference type="Proteomes" id="UP000607435"/>
    </source>
</evidence>
<comment type="caution">
    <text evidence="2">The sequence shown here is derived from an EMBL/GenBank/DDBJ whole genome shotgun (WGS) entry which is preliminary data.</text>
</comment>
<sequence>MTLDILDDYFSSKNKYSNFWRWSIFSLCIINLLSIFQLVELPNSIKTLLFGLICLFLLGNSFSHKIFKRVGKLECIDNKFIIKLHDKSEYIELTDVKHIKISNIQPNDYMLTFDSGKDVRVEIKSEKLDNFKSFCEKNNIEIIKDSLIRNLKSFFSKEKSY</sequence>
<evidence type="ECO:0000313" key="2">
    <source>
        <dbReference type="EMBL" id="MBC3846963.1"/>
    </source>
</evidence>
<keyword evidence="3" id="KW-1185">Reference proteome</keyword>
<keyword evidence="1" id="KW-1133">Transmembrane helix</keyword>
<dbReference type="EMBL" id="JACOME010000002">
    <property type="protein sequence ID" value="MBC3846963.1"/>
    <property type="molecule type" value="Genomic_DNA"/>
</dbReference>
<protein>
    <recommendedName>
        <fullName evidence="4">YcxB-like protein</fullName>
    </recommendedName>
</protein>
<accession>A0ABR6Y3Y6</accession>
<evidence type="ECO:0000256" key="1">
    <source>
        <dbReference type="SAM" id="Phobius"/>
    </source>
</evidence>
<keyword evidence="1" id="KW-0812">Transmembrane</keyword>
<name>A0ABR6Y3Y6_9FLAO</name>
<feature type="transmembrane region" description="Helical" evidence="1">
    <location>
        <begin position="45"/>
        <end position="63"/>
    </location>
</feature>
<gene>
    <name evidence="2" type="ORF">H6H04_11275</name>
</gene>
<dbReference type="Proteomes" id="UP000607435">
    <property type="component" value="Unassembled WGS sequence"/>
</dbReference>